<gene>
    <name evidence="1" type="ORF">HGH91_30825</name>
</gene>
<reference evidence="1 2" key="1">
    <citation type="submission" date="2020-04" db="EMBL/GenBank/DDBJ databases">
        <authorList>
            <person name="Yin C."/>
        </authorList>
    </citation>
    <scope>NUCLEOTIDE SEQUENCE [LARGE SCALE GENOMIC DNA]</scope>
    <source>
        <strain evidence="1 2">Ak56</strain>
    </source>
</reference>
<dbReference type="InterPro" id="IPR029060">
    <property type="entry name" value="PIN-like_dom_sf"/>
</dbReference>
<protein>
    <submittedName>
        <fullName evidence="1">Type II toxin-antitoxin system VapC family toxin</fullName>
    </submittedName>
</protein>
<proteinExistence type="predicted"/>
<accession>A0A847SWX3</accession>
<sequence>MLNVYTDTSVIGGCFDQEFQVHSNALFDEFRTGIKKLMLSDLVMMELKPAGAEVKAKLAEIPKRFKVKVKGHVKAMKLADTYIAAGALSDNSYNDALHIALATLHGADVLASWNFKHIVNLDRIKLYNSINLQMGYRQIEIRTPREILKPYDHEKKKKI</sequence>
<dbReference type="Proteomes" id="UP000552864">
    <property type="component" value="Unassembled WGS sequence"/>
</dbReference>
<evidence type="ECO:0000313" key="2">
    <source>
        <dbReference type="Proteomes" id="UP000552864"/>
    </source>
</evidence>
<keyword evidence="2" id="KW-1185">Reference proteome</keyword>
<dbReference type="SUPFAM" id="SSF88723">
    <property type="entry name" value="PIN domain-like"/>
    <property type="match status" value="1"/>
</dbReference>
<evidence type="ECO:0000313" key="1">
    <source>
        <dbReference type="EMBL" id="NLR83046.1"/>
    </source>
</evidence>
<dbReference type="EMBL" id="JABAHZ010000018">
    <property type="protein sequence ID" value="NLR83046.1"/>
    <property type="molecule type" value="Genomic_DNA"/>
</dbReference>
<organism evidence="1 2">
    <name type="scientific">Chitinophaga eiseniae</name>
    <dbReference type="NCBI Taxonomy" id="634771"/>
    <lineage>
        <taxon>Bacteria</taxon>
        <taxon>Pseudomonadati</taxon>
        <taxon>Bacteroidota</taxon>
        <taxon>Chitinophagia</taxon>
        <taxon>Chitinophagales</taxon>
        <taxon>Chitinophagaceae</taxon>
        <taxon>Chitinophaga</taxon>
    </lineage>
</organism>
<comment type="caution">
    <text evidence="1">The sequence shown here is derived from an EMBL/GenBank/DDBJ whole genome shotgun (WGS) entry which is preliminary data.</text>
</comment>
<dbReference type="AlphaFoldDB" id="A0A847SWX3"/>
<name>A0A847SWX3_9BACT</name>
<dbReference type="RefSeq" id="WP_168743088.1">
    <property type="nucleotide sequence ID" value="NZ_JABAHZ010000018.1"/>
</dbReference>